<keyword evidence="1 2" id="KW-0694">RNA-binding</keyword>
<feature type="compositionally biased region" description="Basic residues" evidence="3">
    <location>
        <begin position="69"/>
        <end position="86"/>
    </location>
</feature>
<gene>
    <name evidence="5" type="ORF">ZOSMA_194G00340</name>
</gene>
<dbReference type="PROSITE" id="PS50961">
    <property type="entry name" value="HTH_LA"/>
    <property type="match status" value="1"/>
</dbReference>
<name>A0A0K9PNX2_ZOSMR</name>
<feature type="domain" description="HTH La-type RNA-binding" evidence="4">
    <location>
        <begin position="252"/>
        <end position="325"/>
    </location>
</feature>
<sequence>MVHVTEMEENNLSEVDCFSSQNNSTQATNFFPQGSSTPLSQNNSTEIMNSSGQRSLRPQNIPSIERNRNSHTHRRRSTQNHQSRRRQQVDWVSSLKQSIVIPPYPINQAIYPPFNVVPAPLPMEMNQYPYATNFTTRQPFVMNSWHDCRYLPFPRHQPFGFNPLSNFYRPQEHNSSWTSINPQIPGRHFNQAHQPYPFYPSCNPFQMRIMNQRPYFMNMQAPAFIPTHGVYGNDYNQGNAVHYSAPFESSNLNDLQELKTSIRVQIEYYFGDTNYPTDDHLHKKMDKEGWVDISQIAQFRMGNKIRKIIQEKMLPLPETTTDTSQ</sequence>
<dbReference type="SMART" id="SM00715">
    <property type="entry name" value="LA"/>
    <property type="match status" value="1"/>
</dbReference>
<evidence type="ECO:0000313" key="6">
    <source>
        <dbReference type="Proteomes" id="UP000036987"/>
    </source>
</evidence>
<dbReference type="PANTHER" id="PTHR22792">
    <property type="entry name" value="LUPUS LA PROTEIN-RELATED"/>
    <property type="match status" value="1"/>
</dbReference>
<dbReference type="InterPro" id="IPR006630">
    <property type="entry name" value="La_HTH"/>
</dbReference>
<organism evidence="5 6">
    <name type="scientific">Zostera marina</name>
    <name type="common">Eelgrass</name>
    <dbReference type="NCBI Taxonomy" id="29655"/>
    <lineage>
        <taxon>Eukaryota</taxon>
        <taxon>Viridiplantae</taxon>
        <taxon>Streptophyta</taxon>
        <taxon>Embryophyta</taxon>
        <taxon>Tracheophyta</taxon>
        <taxon>Spermatophyta</taxon>
        <taxon>Magnoliopsida</taxon>
        <taxon>Liliopsida</taxon>
        <taxon>Zosteraceae</taxon>
        <taxon>Zostera</taxon>
    </lineage>
</organism>
<feature type="compositionally biased region" description="Polar residues" evidence="3">
    <location>
        <begin position="23"/>
        <end position="62"/>
    </location>
</feature>
<evidence type="ECO:0000256" key="3">
    <source>
        <dbReference type="SAM" id="MobiDB-lite"/>
    </source>
</evidence>
<reference evidence="6" key="1">
    <citation type="journal article" date="2016" name="Nature">
        <title>The genome of the seagrass Zostera marina reveals angiosperm adaptation to the sea.</title>
        <authorList>
            <person name="Olsen J.L."/>
            <person name="Rouze P."/>
            <person name="Verhelst B."/>
            <person name="Lin Y.-C."/>
            <person name="Bayer T."/>
            <person name="Collen J."/>
            <person name="Dattolo E."/>
            <person name="De Paoli E."/>
            <person name="Dittami S."/>
            <person name="Maumus F."/>
            <person name="Michel G."/>
            <person name="Kersting A."/>
            <person name="Lauritano C."/>
            <person name="Lohaus R."/>
            <person name="Toepel M."/>
            <person name="Tonon T."/>
            <person name="Vanneste K."/>
            <person name="Amirebrahimi M."/>
            <person name="Brakel J."/>
            <person name="Bostroem C."/>
            <person name="Chovatia M."/>
            <person name="Grimwood J."/>
            <person name="Jenkins J.W."/>
            <person name="Jueterbock A."/>
            <person name="Mraz A."/>
            <person name="Stam W.T."/>
            <person name="Tice H."/>
            <person name="Bornberg-Bauer E."/>
            <person name="Green P.J."/>
            <person name="Pearson G.A."/>
            <person name="Procaccini G."/>
            <person name="Duarte C.M."/>
            <person name="Schmutz J."/>
            <person name="Reusch T.B.H."/>
            <person name="Van de Peer Y."/>
        </authorList>
    </citation>
    <scope>NUCLEOTIDE SEQUENCE [LARGE SCALE GENOMIC DNA]</scope>
    <source>
        <strain evidence="6">cv. Finnish</strain>
    </source>
</reference>
<feature type="region of interest" description="Disordered" evidence="3">
    <location>
        <begin position="23"/>
        <end position="89"/>
    </location>
</feature>
<dbReference type="InterPro" id="IPR036390">
    <property type="entry name" value="WH_DNA-bd_sf"/>
</dbReference>
<evidence type="ECO:0000259" key="4">
    <source>
        <dbReference type="PROSITE" id="PS50961"/>
    </source>
</evidence>
<comment type="caution">
    <text evidence="5">The sequence shown here is derived from an EMBL/GenBank/DDBJ whole genome shotgun (WGS) entry which is preliminary data.</text>
</comment>
<dbReference type="Pfam" id="PF05383">
    <property type="entry name" value="La"/>
    <property type="match status" value="1"/>
</dbReference>
<dbReference type="AlphaFoldDB" id="A0A0K9PNX2"/>
<dbReference type="GO" id="GO:0003723">
    <property type="term" value="F:RNA binding"/>
    <property type="evidence" value="ECO:0000318"/>
    <property type="project" value="GO_Central"/>
</dbReference>
<dbReference type="InterPro" id="IPR045180">
    <property type="entry name" value="La_dom_prot"/>
</dbReference>
<protein>
    <recommendedName>
        <fullName evidence="4">HTH La-type RNA-binding domain-containing protein</fullName>
    </recommendedName>
</protein>
<evidence type="ECO:0000313" key="5">
    <source>
        <dbReference type="EMBL" id="KMZ70768.1"/>
    </source>
</evidence>
<evidence type="ECO:0000256" key="1">
    <source>
        <dbReference type="ARBA" id="ARBA00022884"/>
    </source>
</evidence>
<dbReference type="PANTHER" id="PTHR22792:SF101">
    <property type="entry name" value="LA-RELATED PROTEIN 1A"/>
    <property type="match status" value="1"/>
</dbReference>
<evidence type="ECO:0000256" key="2">
    <source>
        <dbReference type="PROSITE-ProRule" id="PRU00332"/>
    </source>
</evidence>
<proteinExistence type="predicted"/>
<dbReference type="InterPro" id="IPR036388">
    <property type="entry name" value="WH-like_DNA-bd_sf"/>
</dbReference>
<dbReference type="Gene3D" id="1.10.10.10">
    <property type="entry name" value="Winged helix-like DNA-binding domain superfamily/Winged helix DNA-binding domain"/>
    <property type="match status" value="1"/>
</dbReference>
<dbReference type="EMBL" id="LFYR01000710">
    <property type="protein sequence ID" value="KMZ70768.1"/>
    <property type="molecule type" value="Genomic_DNA"/>
</dbReference>
<dbReference type="OrthoDB" id="340227at2759"/>
<dbReference type="SUPFAM" id="SSF46785">
    <property type="entry name" value="Winged helix' DNA-binding domain"/>
    <property type="match status" value="1"/>
</dbReference>
<dbReference type="Proteomes" id="UP000036987">
    <property type="component" value="Unassembled WGS sequence"/>
</dbReference>
<accession>A0A0K9PNX2</accession>
<keyword evidence="6" id="KW-1185">Reference proteome</keyword>